<gene>
    <name evidence="6" type="primary">L1</name>
</gene>
<dbReference type="GO" id="GO:0042025">
    <property type="term" value="C:host cell nucleus"/>
    <property type="evidence" value="ECO:0007669"/>
    <property type="project" value="UniProtKB-SubCell"/>
</dbReference>
<evidence type="ECO:0000256" key="6">
    <source>
        <dbReference type="HAMAP-Rule" id="MF_04058"/>
    </source>
</evidence>
<keyword evidence="4 6" id="KW-0426">Late protein</keyword>
<dbReference type="HAMAP" id="MF_04058">
    <property type="entry name" value="ADV_PKG3"/>
    <property type="match status" value="1"/>
</dbReference>
<feature type="region of interest" description="Disordered" evidence="7">
    <location>
        <begin position="125"/>
        <end position="146"/>
    </location>
</feature>
<comment type="subcellular location">
    <subcellularLocation>
        <location evidence="6">Host nucleus</location>
    </subcellularLocation>
    <text evidence="6">Nuclear protein present in empty capsids and assembly intermediates.</text>
</comment>
<dbReference type="Proteomes" id="UP000123387">
    <property type="component" value="Segment"/>
</dbReference>
<accession>D3X7B5</accession>
<comment type="miscellaneous">
    <text evidence="6">All late proteins expressed from the major late promoter are produced by alternative splicing and alternative polyadenylation of the same gene giving rise to non-overlapping ORFs. A leader sequence is present in the N-terminus of all these mRNAs and is recognized by the viral shutoff protein to provide expression although conventional translation via ribosome scanning from the cap has been shut off in the host cell.</text>
</comment>
<keyword evidence="2 6" id="KW-1048">Host nucleus</keyword>
<comment type="similarity">
    <text evidence="6">Belongs to the adenoviridae packaging protein 3 family.</text>
</comment>
<feature type="modified residue" description="Phosphoserine; by host" evidence="6">
    <location>
        <position position="384"/>
    </location>
</feature>
<comment type="induction">
    <text evidence="6">Expressed in the early phase and late phase of the viral replicative cycle.</text>
</comment>
<keyword evidence="3 6" id="KW-1188">Viral release from host cell</keyword>
<feature type="compositionally biased region" description="Acidic residues" evidence="7">
    <location>
        <begin position="391"/>
        <end position="403"/>
    </location>
</feature>
<dbReference type="GO" id="GO:0019076">
    <property type="term" value="P:viral release from host cell"/>
    <property type="evidence" value="ECO:0007669"/>
    <property type="project" value="UniProtKB-UniRule"/>
</dbReference>
<dbReference type="InterPro" id="IPR004292">
    <property type="entry name" value="L1-like"/>
</dbReference>
<evidence type="ECO:0000256" key="2">
    <source>
        <dbReference type="ARBA" id="ARBA00022562"/>
    </source>
</evidence>
<feature type="compositionally biased region" description="Basic and acidic residues" evidence="7">
    <location>
        <begin position="130"/>
        <end position="141"/>
    </location>
</feature>
<evidence type="ECO:0000313" key="8">
    <source>
        <dbReference type="EMBL" id="ADD17104.1"/>
    </source>
</evidence>
<protein>
    <recommendedName>
        <fullName evidence="6">Packaging protein 3</fullName>
    </recommendedName>
    <alternativeName>
        <fullName evidence="6">L1-52/55 kDa protein</fullName>
    </alternativeName>
    <alternativeName>
        <fullName evidence="6">Packaging protein 52K</fullName>
    </alternativeName>
</protein>
<keyword evidence="1 6" id="KW-0597">Phosphoprotein</keyword>
<organism evidence="8 9">
    <name type="scientific">bat adenovirus 3</name>
    <dbReference type="NCBI Taxonomy" id="2758098"/>
    <lineage>
        <taxon>Viruses</taxon>
        <taxon>Varidnaviria</taxon>
        <taxon>Bamfordvirae</taxon>
        <taxon>Preplasmiviricota</taxon>
        <taxon>Polisuviricotina</taxon>
        <taxon>Pharingeaviricetes</taxon>
        <taxon>Rowavirales</taxon>
        <taxon>Adenoviridae</taxon>
        <taxon>Mastadenovirus</taxon>
        <taxon>Mastadenovirus musauriti</taxon>
        <taxon>Bat mastadenovirus A</taxon>
    </lineage>
</organism>
<evidence type="ECO:0000256" key="1">
    <source>
        <dbReference type="ARBA" id="ARBA00022553"/>
    </source>
</evidence>
<name>D3X7B5_9ADEN</name>
<dbReference type="GO" id="GO:0019073">
    <property type="term" value="P:viral DNA genome packaging"/>
    <property type="evidence" value="ECO:0007669"/>
    <property type="project" value="UniProtKB-UniRule"/>
</dbReference>
<comment type="caution">
    <text evidence="6">Lacks conserved residue(s) required for the propagation of feature annotation.</text>
</comment>
<dbReference type="RefSeq" id="YP_005271184.1">
    <property type="nucleotide sequence ID" value="NC_016895.2"/>
</dbReference>
<proteinExistence type="evidence at transcript level"/>
<dbReference type="OrthoDB" id="5538at10239"/>
<reference evidence="8 9" key="1">
    <citation type="journal article" date="2010" name="J. Virol.">
        <title>Host range, prevalence, and genetic diversity of adenoviruses in bats.</title>
        <authorList>
            <person name="Li Y."/>
            <person name="Ge X."/>
            <person name="Zhang H."/>
            <person name="Zhou P."/>
            <person name="Zhu Y."/>
            <person name="Zhang Y."/>
            <person name="Yuan J."/>
            <person name="Wang L.F."/>
            <person name="Shi Z."/>
        </authorList>
    </citation>
    <scope>NUCLEOTIDE SEQUENCE [LARGE SCALE GENOMIC DNA]</scope>
    <source>
        <strain evidence="8">TJM</strain>
    </source>
</reference>
<dbReference type="Pfam" id="PF03052">
    <property type="entry name" value="Adeno_52K"/>
    <property type="match status" value="1"/>
</dbReference>
<keyword evidence="5 6" id="KW-0231">Viral genome packaging</keyword>
<comment type="function">
    <text evidence="6">Involved in viral genome packaging through its interaction with packaging proteins 1 and 2. After proteolyic cleavage by adenovirus protease, L1 52/55k protein is removed from the capsid during viral maturation.</text>
</comment>
<dbReference type="InterPro" id="IPR037536">
    <property type="entry name" value="ADV_PKG3"/>
</dbReference>
<comment type="PTM">
    <text evidence="6">Cleaved at different sites by the viral protease during virion maturation.</text>
</comment>
<evidence type="ECO:0000256" key="5">
    <source>
        <dbReference type="ARBA" id="ARBA00023219"/>
    </source>
</evidence>
<feature type="region of interest" description="Disordered" evidence="7">
    <location>
        <begin position="351"/>
        <end position="438"/>
    </location>
</feature>
<comment type="subunit">
    <text evidence="6">Part of the genome packaging complex composed of packaging proteins 1, 2 and 3; this complex specifically binds to the packaging sequence on the left end of viral genomic DNA and performs packaging of the viral genome. Interacts with hexon-linking protein IIIa; this interaction is required to promote correct genome packaging.</text>
</comment>
<sequence length="438" mass="49194">MFLMGRKTSMVYWVCPVRRAQSSVLCKKNRGDDGAFLHSLQMHPVLRQMKPLAASGGRADAESEGLARIQGGAAPEQHPRVRLKQEAAEAYIPPSNVFRDNEGEEAEGVRHLKFEAGRLLKPGHGSGRVLGEKDFEKDPRHGVSPAEAHLRSADLVTAYEQTVKEEVNFQTSFNNNVRTLISREEVVVGLMHLWDFVQAYLENPLSKALTAQLFLIVQHCRDEGVLRESLLNIAEPESRWLVDLLNLLQTIVVQERGLAVGEKVAAINYSVITLSKHYARKIFNSVFVPIDKEAKINSFYMRAVIKLLVLSDDLGMYRNERIERAVSGARQREYSDRELMGRLRRALADTGVVEEEEETAAGPEDGERFRPREVWGAGAGCGRSGTRFATPEDELSEDEDEGPDGCLSFQQHERGSQPRENGGYAEPAYSRRRLGRFY</sequence>
<evidence type="ECO:0000256" key="7">
    <source>
        <dbReference type="SAM" id="MobiDB-lite"/>
    </source>
</evidence>
<evidence type="ECO:0000313" key="9">
    <source>
        <dbReference type="Proteomes" id="UP000123387"/>
    </source>
</evidence>
<dbReference type="KEGG" id="vg:11763528"/>
<evidence type="ECO:0000256" key="4">
    <source>
        <dbReference type="ARBA" id="ARBA00022921"/>
    </source>
</evidence>
<dbReference type="EMBL" id="GU226970">
    <property type="protein sequence ID" value="ADD17104.1"/>
    <property type="molecule type" value="Genomic_DNA"/>
</dbReference>
<evidence type="ECO:0000256" key="3">
    <source>
        <dbReference type="ARBA" id="ARBA00022612"/>
    </source>
</evidence>
<keyword evidence="9" id="KW-1185">Reference proteome</keyword>